<evidence type="ECO:0000256" key="8">
    <source>
        <dbReference type="ARBA" id="ARBA00012016"/>
    </source>
</evidence>
<evidence type="ECO:0000256" key="15">
    <source>
        <dbReference type="ARBA" id="ARBA00023134"/>
    </source>
</evidence>
<dbReference type="AlphaFoldDB" id="A0A2G6EFT8"/>
<protein>
    <recommendedName>
        <fullName evidence="16">Adenosylcobinamide kinase</fullName>
        <ecNumber evidence="8">2.7.1.156</ecNumber>
        <ecNumber evidence="9">2.7.7.62</ecNumber>
    </recommendedName>
    <alternativeName>
        <fullName evidence="17">Adenosylcobinamide-phosphate guanylyltransferase</fullName>
    </alternativeName>
</protein>
<comment type="catalytic activity">
    <reaction evidence="2">
        <text>adenosylcob(III)inamide phosphate + GTP + H(+) = adenosylcob(III)inamide-GDP + diphosphate</text>
        <dbReference type="Rhea" id="RHEA:22712"/>
        <dbReference type="ChEBI" id="CHEBI:15378"/>
        <dbReference type="ChEBI" id="CHEBI:33019"/>
        <dbReference type="ChEBI" id="CHEBI:37565"/>
        <dbReference type="ChEBI" id="CHEBI:58502"/>
        <dbReference type="ChEBI" id="CHEBI:60487"/>
        <dbReference type="EC" id="2.7.7.62"/>
    </reaction>
</comment>
<evidence type="ECO:0000256" key="13">
    <source>
        <dbReference type="ARBA" id="ARBA00022777"/>
    </source>
</evidence>
<feature type="binding site" evidence="19">
    <location>
        <position position="79"/>
    </location>
    <ligand>
        <name>GTP</name>
        <dbReference type="ChEBI" id="CHEBI:37565"/>
    </ligand>
</feature>
<evidence type="ECO:0000256" key="18">
    <source>
        <dbReference type="PIRSR" id="PIRSR006135-1"/>
    </source>
</evidence>
<name>A0A2G6EFT8_9BACT</name>
<gene>
    <name evidence="20" type="ORF">CSB45_00045</name>
</gene>
<dbReference type="Proteomes" id="UP000229740">
    <property type="component" value="Unassembled WGS sequence"/>
</dbReference>
<evidence type="ECO:0000256" key="17">
    <source>
        <dbReference type="ARBA" id="ARBA00030571"/>
    </source>
</evidence>
<dbReference type="SUPFAM" id="SSF52540">
    <property type="entry name" value="P-loop containing nucleoside triphosphate hydrolases"/>
    <property type="match status" value="1"/>
</dbReference>
<evidence type="ECO:0000256" key="11">
    <source>
        <dbReference type="ARBA" id="ARBA00022679"/>
    </source>
</evidence>
<dbReference type="GO" id="GO:0005525">
    <property type="term" value="F:GTP binding"/>
    <property type="evidence" value="ECO:0007669"/>
    <property type="project" value="UniProtKB-KW"/>
</dbReference>
<evidence type="ECO:0000256" key="5">
    <source>
        <dbReference type="ARBA" id="ARBA00004692"/>
    </source>
</evidence>
<dbReference type="EC" id="2.7.1.156" evidence="8"/>
<evidence type="ECO:0000256" key="10">
    <source>
        <dbReference type="ARBA" id="ARBA00022573"/>
    </source>
</evidence>
<keyword evidence="15 19" id="KW-0342">GTP-binding</keyword>
<evidence type="ECO:0000256" key="3">
    <source>
        <dbReference type="ARBA" id="ARBA00001522"/>
    </source>
</evidence>
<dbReference type="UniPathway" id="UPA00148">
    <property type="reaction ID" value="UER00236"/>
</dbReference>
<proteinExistence type="inferred from homology"/>
<evidence type="ECO:0000256" key="4">
    <source>
        <dbReference type="ARBA" id="ARBA00003889"/>
    </source>
</evidence>
<comment type="caution">
    <text evidence="20">The sequence shown here is derived from an EMBL/GenBank/DDBJ whole genome shotgun (WGS) entry which is preliminary data.</text>
</comment>
<dbReference type="GO" id="GO:0005524">
    <property type="term" value="F:ATP binding"/>
    <property type="evidence" value="ECO:0007669"/>
    <property type="project" value="UniProtKB-KW"/>
</dbReference>
<dbReference type="EMBL" id="PDPS01000001">
    <property type="protein sequence ID" value="PID60897.1"/>
    <property type="molecule type" value="Genomic_DNA"/>
</dbReference>
<comment type="similarity">
    <text evidence="7">Belongs to the CobU/CobP family.</text>
</comment>
<dbReference type="Pfam" id="PF02283">
    <property type="entry name" value="CobU"/>
    <property type="match status" value="1"/>
</dbReference>
<keyword evidence="20" id="KW-0548">Nucleotidyltransferase</keyword>
<feature type="binding site" evidence="19">
    <location>
        <begin position="50"/>
        <end position="53"/>
    </location>
    <ligand>
        <name>GTP</name>
        <dbReference type="ChEBI" id="CHEBI:37565"/>
    </ligand>
</feature>
<feature type="binding site" evidence="19">
    <location>
        <begin position="9"/>
        <end position="16"/>
    </location>
    <ligand>
        <name>GTP</name>
        <dbReference type="ChEBI" id="CHEBI:37565"/>
    </ligand>
</feature>
<dbReference type="NCBIfam" id="NF004469">
    <property type="entry name" value="PRK05800.1"/>
    <property type="match status" value="1"/>
</dbReference>
<dbReference type="PIRSF" id="PIRSF006135">
    <property type="entry name" value="CobU"/>
    <property type="match status" value="1"/>
</dbReference>
<organism evidence="20 21">
    <name type="scientific">candidate division KSB3 bacterium</name>
    <dbReference type="NCBI Taxonomy" id="2044937"/>
    <lineage>
        <taxon>Bacteria</taxon>
        <taxon>candidate division KSB3</taxon>
    </lineage>
</organism>
<comment type="pathway">
    <text evidence="5">Cofactor biosynthesis; adenosylcobalamin biosynthesis; adenosylcobalamin from cob(II)yrinate a,c-diamide: step 6/7.</text>
</comment>
<keyword evidence="13 20" id="KW-0418">Kinase</keyword>
<evidence type="ECO:0000256" key="16">
    <source>
        <dbReference type="ARBA" id="ARBA00029570"/>
    </source>
</evidence>
<dbReference type="GO" id="GO:0008820">
    <property type="term" value="F:cobinamide phosphate guanylyltransferase activity"/>
    <property type="evidence" value="ECO:0007669"/>
    <property type="project" value="UniProtKB-EC"/>
</dbReference>
<evidence type="ECO:0000256" key="12">
    <source>
        <dbReference type="ARBA" id="ARBA00022741"/>
    </source>
</evidence>
<evidence type="ECO:0000256" key="14">
    <source>
        <dbReference type="ARBA" id="ARBA00022840"/>
    </source>
</evidence>
<dbReference type="InterPro" id="IPR003203">
    <property type="entry name" value="CobU/CobP"/>
</dbReference>
<dbReference type="CDD" id="cd00544">
    <property type="entry name" value="CobU"/>
    <property type="match status" value="1"/>
</dbReference>
<dbReference type="InterPro" id="IPR027417">
    <property type="entry name" value="P-loop_NTPase"/>
</dbReference>
<comment type="function">
    <text evidence="4">Catalyzes ATP-dependent phosphorylation of adenosylcobinamide and addition of GMP to adenosylcobinamide phosphate.</text>
</comment>
<evidence type="ECO:0000256" key="7">
    <source>
        <dbReference type="ARBA" id="ARBA00007490"/>
    </source>
</evidence>
<evidence type="ECO:0000256" key="19">
    <source>
        <dbReference type="PIRSR" id="PIRSR006135-2"/>
    </source>
</evidence>
<comment type="catalytic activity">
    <reaction evidence="1">
        <text>adenosylcob(III)inamide + ATP = adenosylcob(III)inamide phosphate + ADP + H(+)</text>
        <dbReference type="Rhea" id="RHEA:15769"/>
        <dbReference type="ChEBI" id="CHEBI:2480"/>
        <dbReference type="ChEBI" id="CHEBI:15378"/>
        <dbReference type="ChEBI" id="CHEBI:30616"/>
        <dbReference type="ChEBI" id="CHEBI:58502"/>
        <dbReference type="ChEBI" id="CHEBI:456216"/>
        <dbReference type="EC" id="2.7.1.156"/>
    </reaction>
</comment>
<evidence type="ECO:0000256" key="1">
    <source>
        <dbReference type="ARBA" id="ARBA00000312"/>
    </source>
</evidence>
<keyword evidence="10" id="KW-0169">Cobalamin biosynthesis</keyword>
<sequence>MARIICVTGGARSGKSRFAESFYAQIDDVVYIATCQPSDDEMRARVALHRRSRPASWKTFEGSHDLDRAVSTQKHYLLDCLSLLCSNIMFKLSRNDERISPGRQQEIETLVLQELRRLISAIRDIQGMLLIVTNEVGLSIVPEHHISRVYRDILGRVNQAVAALCDEVYLVVCGIPVKIK</sequence>
<feature type="active site" description="GMP-histidine intermediate" evidence="18">
    <location>
        <position position="49"/>
    </location>
</feature>
<comment type="catalytic activity">
    <reaction evidence="3">
        <text>adenosylcob(III)inamide + GTP = adenosylcob(III)inamide phosphate + GDP + H(+)</text>
        <dbReference type="Rhea" id="RHEA:15765"/>
        <dbReference type="ChEBI" id="CHEBI:2480"/>
        <dbReference type="ChEBI" id="CHEBI:15378"/>
        <dbReference type="ChEBI" id="CHEBI:37565"/>
        <dbReference type="ChEBI" id="CHEBI:58189"/>
        <dbReference type="ChEBI" id="CHEBI:58502"/>
        <dbReference type="EC" id="2.7.1.156"/>
    </reaction>
</comment>
<dbReference type="GO" id="GO:0009236">
    <property type="term" value="P:cobalamin biosynthetic process"/>
    <property type="evidence" value="ECO:0007669"/>
    <property type="project" value="UniProtKB-UniPathway"/>
</dbReference>
<dbReference type="PANTHER" id="PTHR34848:SF1">
    <property type="entry name" value="BIFUNCTIONAL ADENOSYLCOBALAMIN BIOSYNTHESIS PROTEIN COBU"/>
    <property type="match status" value="1"/>
</dbReference>
<reference evidence="20 21" key="1">
    <citation type="submission" date="2017-10" db="EMBL/GenBank/DDBJ databases">
        <title>Novel microbial diversity and functional potential in the marine mammal oral microbiome.</title>
        <authorList>
            <person name="Dudek N.K."/>
            <person name="Sun C.L."/>
            <person name="Burstein D."/>
            <person name="Kantor R.S."/>
            <person name="Aliaga Goltsman D.S."/>
            <person name="Bik E.M."/>
            <person name="Thomas B.C."/>
            <person name="Banfield J.F."/>
            <person name="Relman D.A."/>
        </authorList>
    </citation>
    <scope>NUCLEOTIDE SEQUENCE [LARGE SCALE GENOMIC DNA]</scope>
    <source>
        <strain evidence="20">DOLZORAL124_49_17</strain>
    </source>
</reference>
<feature type="binding site" evidence="19">
    <location>
        <position position="61"/>
    </location>
    <ligand>
        <name>GTP</name>
        <dbReference type="ChEBI" id="CHEBI:37565"/>
    </ligand>
</feature>
<dbReference type="GO" id="GO:0043752">
    <property type="term" value="F:adenosylcobinamide kinase activity"/>
    <property type="evidence" value="ECO:0007669"/>
    <property type="project" value="UniProtKB-EC"/>
</dbReference>
<evidence type="ECO:0000313" key="21">
    <source>
        <dbReference type="Proteomes" id="UP000229740"/>
    </source>
</evidence>
<keyword evidence="11 20" id="KW-0808">Transferase</keyword>
<evidence type="ECO:0000256" key="2">
    <source>
        <dbReference type="ARBA" id="ARBA00000711"/>
    </source>
</evidence>
<comment type="pathway">
    <text evidence="6">Cofactor biosynthesis; adenosylcobalamin biosynthesis; adenosylcobalamin from cob(II)yrinate a,c-diamide: step 5/7.</text>
</comment>
<keyword evidence="12 19" id="KW-0547">Nucleotide-binding</keyword>
<dbReference type="EC" id="2.7.7.62" evidence="9"/>
<dbReference type="PANTHER" id="PTHR34848">
    <property type="match status" value="1"/>
</dbReference>
<keyword evidence="14" id="KW-0067">ATP-binding</keyword>
<evidence type="ECO:0000256" key="9">
    <source>
        <dbReference type="ARBA" id="ARBA00012523"/>
    </source>
</evidence>
<accession>A0A2G6EFT8</accession>
<evidence type="ECO:0000256" key="6">
    <source>
        <dbReference type="ARBA" id="ARBA00005159"/>
    </source>
</evidence>
<dbReference type="Gene3D" id="3.40.50.300">
    <property type="entry name" value="P-loop containing nucleotide triphosphate hydrolases"/>
    <property type="match status" value="1"/>
</dbReference>
<evidence type="ECO:0000313" key="20">
    <source>
        <dbReference type="EMBL" id="PID60897.1"/>
    </source>
</evidence>